<feature type="domain" description="Autotransporter" evidence="3">
    <location>
        <begin position="897"/>
        <end position="1225"/>
    </location>
</feature>
<dbReference type="PANTHER" id="PTHR35037:SF7">
    <property type="entry name" value="AUTOTRANSPORTER"/>
    <property type="match status" value="1"/>
</dbReference>
<keyword evidence="2" id="KW-0732">Signal</keyword>
<geneLocation type="plasmid" evidence="4">
    <name>pLM19O1</name>
</geneLocation>
<dbReference type="InterPro" id="IPR043990">
    <property type="entry name" value="AC_1"/>
</dbReference>
<dbReference type="PROSITE" id="PS51208">
    <property type="entry name" value="AUTOTRANSPORTER"/>
    <property type="match status" value="1"/>
</dbReference>
<feature type="chain" id="PRO_5002290410" evidence="2">
    <location>
        <begin position="37"/>
        <end position="1225"/>
    </location>
</feature>
<dbReference type="InterPro" id="IPR036709">
    <property type="entry name" value="Autotransporte_beta_dom_sf"/>
</dbReference>
<organism evidence="4">
    <name type="scientific">Ochrobactrum sp. LM19</name>
    <dbReference type="NCBI Taxonomy" id="1449781"/>
    <lineage>
        <taxon>Bacteria</taxon>
        <taxon>Pseudomonadati</taxon>
        <taxon>Pseudomonadota</taxon>
        <taxon>Alphaproteobacteria</taxon>
        <taxon>Hyphomicrobiales</taxon>
        <taxon>Brucellaceae</taxon>
        <taxon>Brucella/Ochrobactrum group</taxon>
        <taxon>Ochrobactrum</taxon>
    </lineage>
</organism>
<evidence type="ECO:0000256" key="2">
    <source>
        <dbReference type="SAM" id="SignalP"/>
    </source>
</evidence>
<protein>
    <submittedName>
        <fullName evidence="4">Outer membrane autotransporter barrel domain-containing protein</fullName>
    </submittedName>
</protein>
<dbReference type="EMBL" id="KM659091">
    <property type="protein sequence ID" value="AJW29905.1"/>
    <property type="molecule type" value="Genomic_DNA"/>
</dbReference>
<dbReference type="InterPro" id="IPR005546">
    <property type="entry name" value="Autotransporte_beta"/>
</dbReference>
<dbReference type="GO" id="GO:0019867">
    <property type="term" value="C:outer membrane"/>
    <property type="evidence" value="ECO:0007669"/>
    <property type="project" value="InterPro"/>
</dbReference>
<dbReference type="Gene3D" id="2.40.128.130">
    <property type="entry name" value="Autotransporter beta-domain"/>
    <property type="match status" value="2"/>
</dbReference>
<dbReference type="PANTHER" id="PTHR35037">
    <property type="entry name" value="C-TERMINAL REGION OF AIDA-LIKE PROTEIN"/>
    <property type="match status" value="1"/>
</dbReference>
<dbReference type="RefSeq" id="WP_181377264.1">
    <property type="nucleotide sequence ID" value="NZ_KM659091.1"/>
</dbReference>
<dbReference type="Pfam" id="PF18883">
    <property type="entry name" value="AC_1"/>
    <property type="match status" value="1"/>
</dbReference>
<feature type="compositionally biased region" description="Gly residues" evidence="1">
    <location>
        <begin position="827"/>
        <end position="843"/>
    </location>
</feature>
<evidence type="ECO:0000256" key="1">
    <source>
        <dbReference type="SAM" id="MobiDB-lite"/>
    </source>
</evidence>
<dbReference type="SUPFAM" id="SSF103515">
    <property type="entry name" value="Autotransporter"/>
    <property type="match status" value="2"/>
</dbReference>
<dbReference type="InterPro" id="IPR006315">
    <property type="entry name" value="OM_autotransptr_brl_dom"/>
</dbReference>
<dbReference type="AlphaFoldDB" id="A0A0D5A0S1"/>
<accession>A0A0D5A0S1</accession>
<dbReference type="InterPro" id="IPR051551">
    <property type="entry name" value="Autotransporter_adhesion"/>
</dbReference>
<evidence type="ECO:0000259" key="3">
    <source>
        <dbReference type="PROSITE" id="PS51208"/>
    </source>
</evidence>
<dbReference type="Gene3D" id="2.160.20.20">
    <property type="match status" value="2"/>
</dbReference>
<dbReference type="SUPFAM" id="SSF51126">
    <property type="entry name" value="Pectin lyase-like"/>
    <property type="match status" value="1"/>
</dbReference>
<keyword evidence="4" id="KW-0614">Plasmid</keyword>
<dbReference type="InterPro" id="IPR011050">
    <property type="entry name" value="Pectin_lyase_fold/virulence"/>
</dbReference>
<dbReference type="SMART" id="SM00869">
    <property type="entry name" value="Autotransporter"/>
    <property type="match status" value="1"/>
</dbReference>
<feature type="signal peptide" evidence="2">
    <location>
        <begin position="1"/>
        <end position="36"/>
    </location>
</feature>
<evidence type="ECO:0000313" key="4">
    <source>
        <dbReference type="EMBL" id="AJW29905.1"/>
    </source>
</evidence>
<sequence length="1225" mass="123526">MPISQERMKRTAIRASVKKLCLSTAIMSVLGTPTFAAEYTGVVTTDAAMVIIPSPLSFTAPSHAHGMVAYNGGSIFATTAPLSMTITGDDVHGAYALAGSTIGIDHATIITGGIASSGIFADGFGANVTMGNSQITTIATDSHGIHARSGGTIDAERVDVTTSGERAYGAYAVGAGSTITLNGAMITTTGAEAHGVLATGAGAQITISNSSVTALAGRGMRIENGGSINATNVKTYARNNHAGVYVAGVGSSLIYNGGSIETGGTGSPAIDVRGQATAELSDLTITTSANGSMGIQVLSGGRVDARNVDISTGTGTTAYGASASGAGSVLNYEGGSIKTATSRGLVAASGGTVNASNLDIGSNVIAVFANTNSSLTLANSTVSTHGDDARGINIQDRVIGTISDTKVTTDGNLAYGLSAASNSQMTATNVAVETSGENAYGVRATGTETQIDVIAGSYITHGLGASGIRATDNAVVNTDLGSGVGSGNTIITTTGEGSAGIFASTAATVNATGSQIMTLGIGSHGAVADTGATVNLVDGGLSTRGANANGLMATGGGLINIAGSTVQTYGVDSVGVSLADDSRATLDHTYVDAYFGPALKTESGNVTFDLKSGANVVGFTGTVLTAASGTTTTLMADGKSYLGGDMVAEANDAVIDASLSNGSQWRGAARGVTSASIDGTSYWRMTGSSDVGTLINDGVIEFDAANPYKTLTAGSLAMNGGSFILNTKLNEGGAASETDKIVVTGDATGNGVIHVRNNGGTGAFTGTGATDGIQVVEVGGASDAEFKLGSAAVVGIYDYQLRKADGQNWYLQTEGSDVVDPTVDPIGGDGENPGNGGGSGNPGTGNPVVDPGIGNPGTGHVVDIVPGYNIALSAAQNHVLTSLDTFHERLGELRAEELQDGYHAWMRGIGKTGSYSPKSITGYNGHGFDMTTAGVQIGADYSKSDVFVAGDKLTIGMFGEYANSSFDVRGRTADGSISSKGLGGYVTWQQKAPTDRKPGTGAYVDAVVKQDWLEFGVNAKSVSGFDLQNGYKGKATTASIETGYGFDLGNDVVLQPQAQLTWSKVKADSFTDSYGIAVHGQEAESLIGRVGVRLEKTFYFGDEEETVEAAPVPAPKAQKQVKGKKGKAAKAVPAVLPDAPKKKKFVKSVTTYADANVKHEFKGKNGLVASNTGIGNDMGGTRYDVGVGVVARVSENVSLFGRGSVEFGGSTNVAGKVSGGLKITW</sequence>
<reference evidence="4" key="1">
    <citation type="submission" date="2014-09" db="EMBL/GenBank/DDBJ databases">
        <title>The mobilome of the heavy metals and metalloids hypertolerant bacteria from the Lubin copper mine (Poland).</title>
        <authorList>
            <person name="Dziewit L."/>
            <person name="Bartosik D."/>
        </authorList>
    </citation>
    <scope>NUCLEOTIDE SEQUENCE</scope>
    <source>
        <plasmid evidence="4">pLM19O1</plasmid>
    </source>
</reference>
<dbReference type="Pfam" id="PF03797">
    <property type="entry name" value="Autotransporter"/>
    <property type="match status" value="2"/>
</dbReference>
<dbReference type="InterPro" id="IPR012332">
    <property type="entry name" value="Autotransporter_pectin_lyase_C"/>
</dbReference>
<feature type="region of interest" description="Disordered" evidence="1">
    <location>
        <begin position="817"/>
        <end position="855"/>
    </location>
</feature>
<dbReference type="NCBIfam" id="TIGR01414">
    <property type="entry name" value="autotrans_barl"/>
    <property type="match status" value="2"/>
</dbReference>
<proteinExistence type="predicted"/>
<name>A0A0D5A0S1_9HYPH</name>
<gene>
    <name evidence="4" type="ORF">pLM19O1_p35</name>
</gene>